<keyword evidence="1" id="KW-0539">Nucleus</keyword>
<feature type="region of interest" description="Disordered" evidence="2">
    <location>
        <begin position="68"/>
        <end position="97"/>
    </location>
</feature>
<protein>
    <recommendedName>
        <fullName evidence="3">Zn(2)-C6 fungal-type domain-containing protein</fullName>
    </recommendedName>
</protein>
<dbReference type="EMBL" id="CACQ02008968">
    <property type="protein sequence ID" value="CCF46698.1"/>
    <property type="molecule type" value="Genomic_DNA"/>
</dbReference>
<name>H1W2I5_COLHI</name>
<dbReference type="Proteomes" id="UP000007174">
    <property type="component" value="Unassembled WGS sequence"/>
</dbReference>
<dbReference type="AlphaFoldDB" id="H1W2I5"/>
<dbReference type="PROSITE" id="PS00463">
    <property type="entry name" value="ZN2_CY6_FUNGAL_1"/>
    <property type="match status" value="1"/>
</dbReference>
<feature type="non-terminal residue" evidence="4">
    <location>
        <position position="97"/>
    </location>
</feature>
<gene>
    <name evidence="4" type="ORF">CH063_15372</name>
</gene>
<evidence type="ECO:0000259" key="3">
    <source>
        <dbReference type="PROSITE" id="PS50048"/>
    </source>
</evidence>
<evidence type="ECO:0000313" key="5">
    <source>
        <dbReference type="Proteomes" id="UP000007174"/>
    </source>
</evidence>
<dbReference type="Pfam" id="PF00172">
    <property type="entry name" value="Zn_clus"/>
    <property type="match status" value="1"/>
</dbReference>
<dbReference type="GO" id="GO:0008270">
    <property type="term" value="F:zinc ion binding"/>
    <property type="evidence" value="ECO:0007669"/>
    <property type="project" value="InterPro"/>
</dbReference>
<dbReference type="GO" id="GO:0016831">
    <property type="term" value="F:carboxy-lyase activity"/>
    <property type="evidence" value="ECO:0007669"/>
    <property type="project" value="TreeGrafter"/>
</dbReference>
<dbReference type="PROSITE" id="PS50048">
    <property type="entry name" value="ZN2_CY6_FUNGAL_2"/>
    <property type="match status" value="1"/>
</dbReference>
<evidence type="ECO:0000313" key="4">
    <source>
        <dbReference type="EMBL" id="CCF46698.1"/>
    </source>
</evidence>
<dbReference type="SUPFAM" id="SSF57701">
    <property type="entry name" value="Zn2/Cys6 DNA-binding domain"/>
    <property type="match status" value="1"/>
</dbReference>
<reference evidence="5" key="1">
    <citation type="journal article" date="2012" name="Nat. Genet.">
        <title>Lifestyle transitions in plant pathogenic Colletotrichum fungi deciphered by genome and transcriptome analyses.</title>
        <authorList>
            <person name="O'Connell R.J."/>
            <person name="Thon M.R."/>
            <person name="Hacquard S."/>
            <person name="Amyotte S.G."/>
            <person name="Kleemann J."/>
            <person name="Torres M.F."/>
            <person name="Damm U."/>
            <person name="Buiate E.A."/>
            <person name="Epstein L."/>
            <person name="Alkan N."/>
            <person name="Altmueller J."/>
            <person name="Alvarado-Balderrama L."/>
            <person name="Bauser C.A."/>
            <person name="Becker C."/>
            <person name="Birren B.W."/>
            <person name="Chen Z."/>
            <person name="Choi J."/>
            <person name="Crouch J.A."/>
            <person name="Duvick J.P."/>
            <person name="Farman M.A."/>
            <person name="Gan P."/>
            <person name="Heiman D."/>
            <person name="Henrissat B."/>
            <person name="Howard R.J."/>
            <person name="Kabbage M."/>
            <person name="Koch C."/>
            <person name="Kracher B."/>
            <person name="Kubo Y."/>
            <person name="Law A.D."/>
            <person name="Lebrun M.-H."/>
            <person name="Lee Y.-H."/>
            <person name="Miyara I."/>
            <person name="Moore N."/>
            <person name="Neumann U."/>
            <person name="Nordstroem K."/>
            <person name="Panaccione D.G."/>
            <person name="Panstruga R."/>
            <person name="Place M."/>
            <person name="Proctor R.H."/>
            <person name="Prusky D."/>
            <person name="Rech G."/>
            <person name="Reinhardt R."/>
            <person name="Rollins J.A."/>
            <person name="Rounsley S."/>
            <person name="Schardl C.L."/>
            <person name="Schwartz D.C."/>
            <person name="Shenoy N."/>
            <person name="Shirasu K."/>
            <person name="Sikhakolli U.R."/>
            <person name="Stueber K."/>
            <person name="Sukno S.A."/>
            <person name="Sweigard J.A."/>
            <person name="Takano Y."/>
            <person name="Takahara H."/>
            <person name="Trail F."/>
            <person name="van der Does H.C."/>
            <person name="Voll L.M."/>
            <person name="Will I."/>
            <person name="Young S."/>
            <person name="Zeng Q."/>
            <person name="Zhang J."/>
            <person name="Zhou S."/>
            <person name="Dickman M.B."/>
            <person name="Schulze-Lefert P."/>
            <person name="Ver Loren van Themaat E."/>
            <person name="Ma L.-J."/>
            <person name="Vaillancourt L.J."/>
        </authorList>
    </citation>
    <scope>NUCLEOTIDE SEQUENCE [LARGE SCALE GENOMIC DNA]</scope>
    <source>
        <strain evidence="5">IMI 349063</strain>
    </source>
</reference>
<feature type="compositionally biased region" description="Polar residues" evidence="2">
    <location>
        <begin position="84"/>
        <end position="97"/>
    </location>
</feature>
<dbReference type="VEuPathDB" id="FungiDB:CH63R_03456"/>
<dbReference type="Gene3D" id="4.10.240.10">
    <property type="entry name" value="Zn(2)-C6 fungal-type DNA-binding domain"/>
    <property type="match status" value="1"/>
</dbReference>
<dbReference type="STRING" id="759273.H1W2I5"/>
<feature type="domain" description="Zn(2)-C6 fungal-type" evidence="3">
    <location>
        <begin position="36"/>
        <end position="67"/>
    </location>
</feature>
<dbReference type="CDD" id="cd00067">
    <property type="entry name" value="GAL4"/>
    <property type="match status" value="1"/>
</dbReference>
<evidence type="ECO:0000256" key="2">
    <source>
        <dbReference type="SAM" id="MobiDB-lite"/>
    </source>
</evidence>
<dbReference type="SMART" id="SM00066">
    <property type="entry name" value="GAL4"/>
    <property type="match status" value="1"/>
</dbReference>
<accession>H1W2I5</accession>
<sequence>MPESQTTPEQVSIDDLTPEEANRIIHSHRKVRYGTACWPCRQRKVKCDNKQPCENCVKREHPQLCSYKPNRTASHGTIHHKPTGSVTTTTDGASRVA</sequence>
<evidence type="ECO:0000256" key="1">
    <source>
        <dbReference type="ARBA" id="ARBA00023242"/>
    </source>
</evidence>
<dbReference type="InterPro" id="IPR036864">
    <property type="entry name" value="Zn2-C6_fun-type_DNA-bd_sf"/>
</dbReference>
<dbReference type="GO" id="GO:0000981">
    <property type="term" value="F:DNA-binding transcription factor activity, RNA polymerase II-specific"/>
    <property type="evidence" value="ECO:0007669"/>
    <property type="project" value="InterPro"/>
</dbReference>
<dbReference type="eggNOG" id="ENOG502SIWN">
    <property type="taxonomic scope" value="Eukaryota"/>
</dbReference>
<dbReference type="InterPro" id="IPR004507">
    <property type="entry name" value="UbiX-like"/>
</dbReference>
<dbReference type="HOGENOM" id="CLU_2352230_0_0_1"/>
<dbReference type="InterPro" id="IPR001138">
    <property type="entry name" value="Zn2Cys6_DnaBD"/>
</dbReference>
<proteinExistence type="predicted"/>
<dbReference type="FunFam" id="4.10.240.10:FF:000001">
    <property type="entry name" value="Fungal specific transcription factor, putative"/>
    <property type="match status" value="1"/>
</dbReference>
<dbReference type="PANTHER" id="PTHR43374">
    <property type="entry name" value="FLAVIN PRENYLTRANSFERASE"/>
    <property type="match status" value="1"/>
</dbReference>
<dbReference type="PANTHER" id="PTHR43374:SF1">
    <property type="entry name" value="FLAVIN PRENYLTRANSFERASE PAD1, MITOCHONDRIAL"/>
    <property type="match status" value="1"/>
</dbReference>
<organism evidence="4 5">
    <name type="scientific">Colletotrichum higginsianum (strain IMI 349063)</name>
    <name type="common">Crucifer anthracnose fungus</name>
    <dbReference type="NCBI Taxonomy" id="759273"/>
    <lineage>
        <taxon>Eukaryota</taxon>
        <taxon>Fungi</taxon>
        <taxon>Dikarya</taxon>
        <taxon>Ascomycota</taxon>
        <taxon>Pezizomycotina</taxon>
        <taxon>Sordariomycetes</taxon>
        <taxon>Hypocreomycetidae</taxon>
        <taxon>Glomerellales</taxon>
        <taxon>Glomerellaceae</taxon>
        <taxon>Colletotrichum</taxon>
        <taxon>Colletotrichum destructivum species complex</taxon>
    </lineage>
</organism>